<protein>
    <recommendedName>
        <fullName evidence="3">Nitroimidazol reductase NimA, pyridoxamine 5'-phosphate oxidase superfamily</fullName>
    </recommendedName>
</protein>
<accession>A0A238XXI2</accession>
<keyword evidence="2" id="KW-1185">Reference proteome</keyword>
<evidence type="ECO:0000313" key="1">
    <source>
        <dbReference type="EMBL" id="SNR63705.1"/>
    </source>
</evidence>
<dbReference type="AlphaFoldDB" id="A0A238XXI2"/>
<dbReference type="InterPro" id="IPR012349">
    <property type="entry name" value="Split_barrel_FMN-bd"/>
</dbReference>
<evidence type="ECO:0000313" key="2">
    <source>
        <dbReference type="Proteomes" id="UP000198324"/>
    </source>
</evidence>
<evidence type="ECO:0008006" key="3">
    <source>
        <dbReference type="Google" id="ProtNLM"/>
    </source>
</evidence>
<dbReference type="EMBL" id="FZOC01000001">
    <property type="protein sequence ID" value="SNR63705.1"/>
    <property type="molecule type" value="Genomic_DNA"/>
</dbReference>
<dbReference type="Pfam" id="PF12900">
    <property type="entry name" value="Pyridox_ox_2"/>
    <property type="match status" value="1"/>
</dbReference>
<dbReference type="PANTHER" id="PTHR34071">
    <property type="entry name" value="5-NITROIMIDAZOLE ANTIBIOTICS RESISTANCE PROTEIN, NIMA-FAMILY-RELATED PROTEIN-RELATED"/>
    <property type="match status" value="1"/>
</dbReference>
<dbReference type="Proteomes" id="UP000198324">
    <property type="component" value="Unassembled WGS sequence"/>
</dbReference>
<proteinExistence type="predicted"/>
<dbReference type="RefSeq" id="WP_179216847.1">
    <property type="nucleotide sequence ID" value="NZ_FZOC01000001.1"/>
</dbReference>
<dbReference type="InterPro" id="IPR024747">
    <property type="entry name" value="Pyridox_Oxase-rel"/>
</dbReference>
<dbReference type="Gene3D" id="2.30.110.10">
    <property type="entry name" value="Electron Transport, Fmn-binding Protein, Chain A"/>
    <property type="match status" value="1"/>
</dbReference>
<name>A0A238XXI2_9BACT</name>
<gene>
    <name evidence="1" type="ORF">SAMN04488503_0519</name>
</gene>
<reference evidence="1 2" key="1">
    <citation type="submission" date="2017-06" db="EMBL/GenBank/DDBJ databases">
        <authorList>
            <person name="Kim H.J."/>
            <person name="Triplett B.A."/>
        </authorList>
    </citation>
    <scope>NUCLEOTIDE SEQUENCE [LARGE SCALE GENOMIC DNA]</scope>
    <source>
        <strain evidence="1 2">DSM 13116</strain>
    </source>
</reference>
<sequence>MRKDVTDDPAIVAEVLRAAEFMSLAVQDAQGLYCVPVNFACRDGVLFFHSAKKGRKIEALRRAEAAGTSVAFSAATDLKVKTGDKACQWGYTFRCVLGSGTVRELSDPAEARAGLGVIMAKYAGSDDFPYDEGILTKTAVLALRVGQATARLKLA</sequence>
<dbReference type="SUPFAM" id="SSF50475">
    <property type="entry name" value="FMN-binding split barrel"/>
    <property type="match status" value="1"/>
</dbReference>
<dbReference type="PANTHER" id="PTHR34071:SF2">
    <property type="entry name" value="FLAVIN-NUCLEOTIDE-BINDING PROTEIN"/>
    <property type="match status" value="1"/>
</dbReference>
<organism evidence="1 2">
    <name type="scientific">Humidesulfovibrio mexicanus</name>
    <dbReference type="NCBI Taxonomy" id="147047"/>
    <lineage>
        <taxon>Bacteria</taxon>
        <taxon>Pseudomonadati</taxon>
        <taxon>Thermodesulfobacteriota</taxon>
        <taxon>Desulfovibrionia</taxon>
        <taxon>Desulfovibrionales</taxon>
        <taxon>Desulfovibrionaceae</taxon>
        <taxon>Humidesulfovibrio</taxon>
    </lineage>
</organism>